<dbReference type="Proteomes" id="UP000190150">
    <property type="component" value="Unassembled WGS sequence"/>
</dbReference>
<evidence type="ECO:0000256" key="1">
    <source>
        <dbReference type="ARBA" id="ARBA00006865"/>
    </source>
</evidence>
<comment type="similarity">
    <text evidence="1">Belongs to the glycosyl hydrolase 16 family.</text>
</comment>
<dbReference type="SUPFAM" id="SSF49899">
    <property type="entry name" value="Concanavalin A-like lectins/glucanases"/>
    <property type="match status" value="1"/>
</dbReference>
<proteinExistence type="inferred from homology"/>
<gene>
    <name evidence="3" type="ORF">SAMN05660841_02893</name>
</gene>
<organism evidence="3 4">
    <name type="scientific">Sphingobacterium nematocida</name>
    <dbReference type="NCBI Taxonomy" id="1513896"/>
    <lineage>
        <taxon>Bacteria</taxon>
        <taxon>Pseudomonadati</taxon>
        <taxon>Bacteroidota</taxon>
        <taxon>Sphingobacteriia</taxon>
        <taxon>Sphingobacteriales</taxon>
        <taxon>Sphingobacteriaceae</taxon>
        <taxon>Sphingobacterium</taxon>
    </lineage>
</organism>
<protein>
    <submittedName>
        <fullName evidence="3">Glycosyl hydrolases family 16</fullName>
    </submittedName>
</protein>
<dbReference type="GO" id="GO:0004553">
    <property type="term" value="F:hydrolase activity, hydrolyzing O-glycosyl compounds"/>
    <property type="evidence" value="ECO:0007669"/>
    <property type="project" value="InterPro"/>
</dbReference>
<dbReference type="CDD" id="cd00413">
    <property type="entry name" value="Glyco_hydrolase_16"/>
    <property type="match status" value="1"/>
</dbReference>
<dbReference type="PROSITE" id="PS51762">
    <property type="entry name" value="GH16_2"/>
    <property type="match status" value="1"/>
</dbReference>
<keyword evidence="4" id="KW-1185">Reference proteome</keyword>
<name>A0A1T5EYI1_9SPHI</name>
<dbReference type="EMBL" id="FUZF01000013">
    <property type="protein sequence ID" value="SKB89002.1"/>
    <property type="molecule type" value="Genomic_DNA"/>
</dbReference>
<sequence length="286" mass="32623">MLAKKQVNWKKMLRYRQIKMALIGSLAIGLLACSPGSELPDRKDPTKENPIEKPKTKVSDFIDRYKLIWSDDFEGTVLDTKKWKYRAEGSVRGFATVSRETISLDGKGNLVIQTSKKDGKYYVGQVTTDGIFAQKFGYFECRAQVNKYLGTHSAFWLQTNTMGIENNDPRNNGTEIDIFEYHRKTSNQVHHNLHWNGYGVGHKNVGVALSSPGIDTGYHTFGLLWTDKEYIFFVDGVETWRTSEALSHIAEYIILSTELTGFGGNHLHENYPDSILFDYVKVYVEK</sequence>
<keyword evidence="3" id="KW-0378">Hydrolase</keyword>
<dbReference type="InterPro" id="IPR000757">
    <property type="entry name" value="Beta-glucanase-like"/>
</dbReference>
<evidence type="ECO:0000313" key="4">
    <source>
        <dbReference type="Proteomes" id="UP000190150"/>
    </source>
</evidence>
<dbReference type="InterPro" id="IPR013320">
    <property type="entry name" value="ConA-like_dom_sf"/>
</dbReference>
<dbReference type="STRING" id="1513896.SAMN05660841_02893"/>
<dbReference type="InterPro" id="IPR050546">
    <property type="entry name" value="Glycosyl_Hydrlase_16"/>
</dbReference>
<dbReference type="PANTHER" id="PTHR10963">
    <property type="entry name" value="GLYCOSYL HYDROLASE-RELATED"/>
    <property type="match status" value="1"/>
</dbReference>
<dbReference type="OrthoDB" id="1421570at2"/>
<accession>A0A1T5EYI1</accession>
<dbReference type="AlphaFoldDB" id="A0A1T5EYI1"/>
<dbReference type="Gene3D" id="2.60.120.200">
    <property type="match status" value="1"/>
</dbReference>
<dbReference type="GO" id="GO:0005975">
    <property type="term" value="P:carbohydrate metabolic process"/>
    <property type="evidence" value="ECO:0007669"/>
    <property type="project" value="InterPro"/>
</dbReference>
<evidence type="ECO:0000313" key="3">
    <source>
        <dbReference type="EMBL" id="SKB89002.1"/>
    </source>
</evidence>
<evidence type="ECO:0000259" key="2">
    <source>
        <dbReference type="PROSITE" id="PS51762"/>
    </source>
</evidence>
<dbReference type="PROSITE" id="PS51257">
    <property type="entry name" value="PROKAR_LIPOPROTEIN"/>
    <property type="match status" value="1"/>
</dbReference>
<dbReference type="Pfam" id="PF00722">
    <property type="entry name" value="Glyco_hydro_16"/>
    <property type="match status" value="1"/>
</dbReference>
<dbReference type="PANTHER" id="PTHR10963:SF55">
    <property type="entry name" value="GLYCOSIDE HYDROLASE FAMILY 16 PROTEIN"/>
    <property type="match status" value="1"/>
</dbReference>
<feature type="domain" description="GH16" evidence="2">
    <location>
        <begin position="44"/>
        <end position="286"/>
    </location>
</feature>
<reference evidence="4" key="1">
    <citation type="submission" date="2017-02" db="EMBL/GenBank/DDBJ databases">
        <authorList>
            <person name="Varghese N."/>
            <person name="Submissions S."/>
        </authorList>
    </citation>
    <scope>NUCLEOTIDE SEQUENCE [LARGE SCALE GENOMIC DNA]</scope>
    <source>
        <strain evidence="4">DSM 24091</strain>
    </source>
</reference>